<feature type="domain" description="IPT/TIG" evidence="5">
    <location>
        <begin position="515"/>
        <end position="596"/>
    </location>
</feature>
<sequence>MNTLSTSIFRPRIRPLFVRFTHFLQWSCLLAFSGMLLSGAAQAQVTVTSRQPMGNAVSAPRNAAVTVGFSQPISAATAPNLRVYGAQRRGKLAGGVAGGGTAALTFTPAHAFAPGEVLSVSLPASLTSTGGTALARHVYQFTAATGGSGRGFFGDTTVVGNTGNRDQVLGDLDNDGDLDLVTTGALYGCRIFLNNGAGRYRFYTGLIAAETPSGVALADVDGDGDLDLLVGDAENALVAVCLNDGTANFTGSITGAQNTPVGARPTSIAAGDVDGDGDLDFVTANNAGNSATVRYNNGTVPLLYTTAATVNVGAGPTSVALADIDNDGDLDLLTANAGSYTSPVGTVSVSRNSGAGSFGAAVSIAVGLQPAELVVADVDGDGDLDLLTADAGAASISLRTNNGTGTFGTLATFPLPPGSTPSGLRTGDVDADGDLDVLVAQGTGGRVFTFLNTAGTFTPQDRPLRLSRNAANPLTSTGVTLGDVDGDGDLDLITSDGQGHVLLSLNVGALPPLPIPLIASLNPDTGPSTTAITITGTALTEVVAVFFNGTAAPGFVLNGTGTALEVTVPTGATSGPVTVVTEEAGTATSPAPFTVTALVPVLLTGIAPSRNAASAPRASNVAATFTVPITAATAGNVRVFGSQRRGNRSGVLTGGGTTTLTFNPAQDFAPGELVSVSLPGSLRAADGNRVSKQVVQFTAAVGGTGRHDFITNATLTMAGNERFRLGDLDNDGDVDLAAPGGSQGVLLRLNNGAGTFSTGPTLTGPNSADWLAVGDVDADGDLDIVSSKFDGTATVWLNNGSGAFTNSSTLSASGSSTLTMLALADVDADGDLDLLAVSDGLASTLFNNGSGSFAGPQYSYLDVAAFDTAIGDVDGDGDLDLVMTGRYSGPGYSVVAIKLNNGAGAFVDAPALALTSNAAPKIALGDLDGDGDLDMALTTTLSGFVDGIIIRLNDGTGRYGNVVATLTMAGPGLALADTDADGDLDVVTHAGVGLNDGAGGFPEVTTATGAGTSASVVALADVDGDLDLDLLTNDQTGAVRVKLNRPGPPPALTGLTPGSGPVGSHVLLTGLHLKTTTGVTFNGMPVVTFSAISNTQLVATVPAGATSGAVAMTSPAGTATAPTAFTVTQLLAATVVNPARNTANVARPATASVTFARPVSAATARELRVFSNRRSGPAAGTVTANGSTLTFTPARPFAAGELVSVSIPDRLAGTDGSRAQRQSFQFTMAAGGTGTGLLLPVTNGQPFATYRSGYGYAVGDIDQDGDLDVVSNSGMLRFNDGEGAFPDSTNTAEGFLAGTNPREVALADLDADGDLDLVSTNGQLYLNAGQGRFTEQPLIQKLDDDTHDLALGDLDGDGDLDVVAPNYALDSVRVLFNDGTGHFPRRLLVAVGSHPTGIALGDVDNDGDLDFVTANAGDVAGAGSTISVGRNNGIGWFPSVQTTAAGTGLTQAVLGDLDGDHDLDLVTNNGFVRLNNGAGTFAGSQTTPAGTGVALGDLDGDGDFDLIVSGAGTAAVRRNNGSGQFSGTETVSFGSTSQGHDPVLADLDNDGDMDLLMANSTNEAVHVSLNQRLAAPALLSFTPASGLPGATVVVTGTDFVGTTGVTFNGTAATDFTLLTASRLEVKVPAGASSGLLQVANANGRASSATAFTVLQPIAVTTTSPAANAVVLRTTPVAVGFGQPITTNTSANLAVFSQQRGGRLAGSRTGAGSATLTFTPTLPYLPGEQLSVSIPAYTTANQSRVQKRVYQFRAAVGGTGRGIMSAPTPIRNGGRQTALGDVDGDGDLDVLQIDDYNATVILQRSTGAGTFATGVALLTSSGGDILNSVALGDVDGDGDLDLAVTNSTDNVVQLLVNNGTGTFAAAPDAPVGDYPQAVTLADFDGDGDQDLLTANAGEFASSTSLRYNDGNGHFSGTTNEVLYPAGYLSVGALRVGDLDGDGDLDLAMAYSGYNEVRLNDGHGHFSATARLPFSQDIGSTFELADVDGDGDLDALGLSWRDPTGNVGFGAWVNVALNNGAGVFAPGGFWSSRGGDSLTAGDLDADGDVDLVLSSSNYNSGQVLINNGQANFAALQDLTFPSNRPFRPTLGDMDGDGDLDVVATYPHLSIFFNNPLPVPVISGFTPATGPEGTTVRITGTGFSIGFITTTAVRFNGTNAPGFVVNSATRITVNVPAGATTGTISVTTPTGTATSATAFTVAPQVLPTQFTPTANATSVARNAAINVTFPTAITAASAGNMRVFGNQLRGRRAGVMSGGGTASLSFDPAQDFAPGEQVSVTLPRSMQSTTGALAGPQVYQFTAATGGSGRGGFVPGPTVAMGQYASSLVLGDVDNDGDLDMLTAIEFGQSYSPARIGVRLNNGQGQFSAGATITTNIYGINKLVLADVDADGDLDVVAGAGSRGVNVCLNNGNATFGTGRYVGLIADRLAVGDMDGDGDLDIVVGDNSNTGLVTIAENDGQANFIYTSPNYSYYYPITDLVLGDVDGDGDLDAVTANDDDGARILLNVGTNILTLGTTIPITDYIPSLALADIDGDGDLDLTIGMLDATHDSWVTTMTNNGTGVFTSSGPRVPVDKGLKQLTLGDVDHDGDLDIVALSNYDVYTYPSVNVRLNNGAGRFARTASLMLFGNPSQPTLGDVDGDGDLDLTMVQFNGVSAYIDERLNNGLLLAATAVTPTGPQVTLYPNPAPGRFAVAVPAELRPITARAPLRLYNAVGQLVLEQPWQLSASGELTVDATRLPAGVYTLRLELKNGPASYKVVLQ</sequence>
<dbReference type="InterPro" id="IPR028994">
    <property type="entry name" value="Integrin_alpha_N"/>
</dbReference>
<protein>
    <submittedName>
        <fullName evidence="6">VCBS repeat-containing protein</fullName>
    </submittedName>
</protein>
<dbReference type="CDD" id="cd00102">
    <property type="entry name" value="IPT"/>
    <property type="match status" value="1"/>
</dbReference>
<dbReference type="InterPro" id="IPR002909">
    <property type="entry name" value="IPT_dom"/>
</dbReference>
<dbReference type="Pfam" id="PF13517">
    <property type="entry name" value="FG-GAP_3"/>
    <property type="match status" value="14"/>
</dbReference>
<organism evidence="6 7">
    <name type="scientific">Hymenobacter jeongseonensis</name>
    <dbReference type="NCBI Taxonomy" id="2791027"/>
    <lineage>
        <taxon>Bacteria</taxon>
        <taxon>Pseudomonadati</taxon>
        <taxon>Bacteroidota</taxon>
        <taxon>Cytophagia</taxon>
        <taxon>Cytophagales</taxon>
        <taxon>Hymenobacteraceae</taxon>
        <taxon>Hymenobacter</taxon>
    </lineage>
</organism>
<dbReference type="RefSeq" id="WP_196280539.1">
    <property type="nucleotide sequence ID" value="NZ_JADQDQ010000001.1"/>
</dbReference>
<dbReference type="SMART" id="SM00191">
    <property type="entry name" value="Int_alpha"/>
    <property type="match status" value="5"/>
</dbReference>
<dbReference type="Gene3D" id="2.60.40.10">
    <property type="entry name" value="Immunoglobulins"/>
    <property type="match status" value="4"/>
</dbReference>
<proteinExistence type="predicted"/>
<dbReference type="NCBIfam" id="TIGR04183">
    <property type="entry name" value="Por_Secre_tail"/>
    <property type="match status" value="1"/>
</dbReference>
<dbReference type="Pfam" id="PF01833">
    <property type="entry name" value="TIG"/>
    <property type="match status" value="4"/>
</dbReference>
<feature type="signal peptide" evidence="4">
    <location>
        <begin position="1"/>
        <end position="43"/>
    </location>
</feature>
<reference evidence="6 7" key="1">
    <citation type="submission" date="2020-11" db="EMBL/GenBank/DDBJ databases">
        <authorList>
            <person name="Kim M.K."/>
        </authorList>
    </citation>
    <scope>NUCLEOTIDE SEQUENCE [LARGE SCALE GENOMIC DNA]</scope>
    <source>
        <strain evidence="6 7">BT683</strain>
    </source>
</reference>
<dbReference type="InterPro" id="IPR032812">
    <property type="entry name" value="SbsA_Ig"/>
</dbReference>
<evidence type="ECO:0000256" key="2">
    <source>
        <dbReference type="ARBA" id="ARBA00022737"/>
    </source>
</evidence>
<evidence type="ECO:0000313" key="6">
    <source>
        <dbReference type="EMBL" id="MBF9236173.1"/>
    </source>
</evidence>
<dbReference type="SUPFAM" id="SSF81296">
    <property type="entry name" value="E set domains"/>
    <property type="match status" value="3"/>
</dbReference>
<evidence type="ECO:0000313" key="7">
    <source>
        <dbReference type="Proteomes" id="UP000597617"/>
    </source>
</evidence>
<keyword evidence="7" id="KW-1185">Reference proteome</keyword>
<comment type="caution">
    <text evidence="6">The sequence shown here is derived from an EMBL/GenBank/DDBJ whole genome shotgun (WGS) entry which is preliminary data.</text>
</comment>
<dbReference type="PANTHER" id="PTHR46580:SF2">
    <property type="entry name" value="MAM DOMAIN-CONTAINING PROTEIN"/>
    <property type="match status" value="1"/>
</dbReference>
<dbReference type="Gene3D" id="2.60.40.3710">
    <property type="match status" value="1"/>
</dbReference>
<keyword evidence="2" id="KW-0677">Repeat</keyword>
<evidence type="ECO:0000259" key="5">
    <source>
        <dbReference type="SMART" id="SM00429"/>
    </source>
</evidence>
<dbReference type="InterPro" id="IPR013783">
    <property type="entry name" value="Ig-like_fold"/>
</dbReference>
<dbReference type="InterPro" id="IPR013517">
    <property type="entry name" value="FG-GAP"/>
</dbReference>
<dbReference type="Proteomes" id="UP000597617">
    <property type="component" value="Unassembled WGS sequence"/>
</dbReference>
<dbReference type="InterPro" id="IPR026444">
    <property type="entry name" value="Secre_tail"/>
</dbReference>
<evidence type="ECO:0000256" key="3">
    <source>
        <dbReference type="ARBA" id="ARBA00023180"/>
    </source>
</evidence>
<keyword evidence="1 4" id="KW-0732">Signal</keyword>
<feature type="chain" id="PRO_5047525170" evidence="4">
    <location>
        <begin position="44"/>
        <end position="2759"/>
    </location>
</feature>
<accession>A0ABS0ICV6</accession>
<dbReference type="SMART" id="SM00429">
    <property type="entry name" value="IPT"/>
    <property type="match status" value="3"/>
</dbReference>
<dbReference type="Gene3D" id="2.130.10.130">
    <property type="entry name" value="Integrin alpha, N-terminal"/>
    <property type="match status" value="7"/>
</dbReference>
<name>A0ABS0ICV6_9BACT</name>
<feature type="domain" description="IPT/TIG" evidence="5">
    <location>
        <begin position="2116"/>
        <end position="2199"/>
    </location>
</feature>
<dbReference type="Gene3D" id="2.30.30.100">
    <property type="match status" value="1"/>
</dbReference>
<dbReference type="Pfam" id="PF13205">
    <property type="entry name" value="Big_5"/>
    <property type="match status" value="4"/>
</dbReference>
<evidence type="ECO:0000256" key="4">
    <source>
        <dbReference type="SAM" id="SignalP"/>
    </source>
</evidence>
<keyword evidence="3" id="KW-0325">Glycoprotein</keyword>
<dbReference type="EMBL" id="JADQDQ010000001">
    <property type="protein sequence ID" value="MBF9236173.1"/>
    <property type="molecule type" value="Genomic_DNA"/>
</dbReference>
<dbReference type="InterPro" id="IPR014756">
    <property type="entry name" value="Ig_E-set"/>
</dbReference>
<gene>
    <name evidence="6" type="ORF">I2I05_02080</name>
</gene>
<dbReference type="SUPFAM" id="SSF69318">
    <property type="entry name" value="Integrin alpha N-terminal domain"/>
    <property type="match status" value="7"/>
</dbReference>
<evidence type="ECO:0000256" key="1">
    <source>
        <dbReference type="ARBA" id="ARBA00022729"/>
    </source>
</evidence>
<dbReference type="PANTHER" id="PTHR46580">
    <property type="entry name" value="SENSOR KINASE-RELATED"/>
    <property type="match status" value="1"/>
</dbReference>
<dbReference type="InterPro" id="IPR013519">
    <property type="entry name" value="Int_alpha_beta-p"/>
</dbReference>
<feature type="domain" description="IPT/TIG" evidence="5">
    <location>
        <begin position="1049"/>
        <end position="1128"/>
    </location>
</feature>